<feature type="compositionally biased region" description="Basic and acidic residues" evidence="1">
    <location>
        <begin position="27"/>
        <end position="42"/>
    </location>
</feature>
<accession>A0A6V7V066</accession>
<name>A0A6V7V066_MELEN</name>
<comment type="caution">
    <text evidence="2">The sequence shown here is derived from an EMBL/GenBank/DDBJ whole genome shotgun (WGS) entry which is preliminary data.</text>
</comment>
<evidence type="ECO:0000313" key="2">
    <source>
        <dbReference type="EMBL" id="CAD2168310.1"/>
    </source>
</evidence>
<dbReference type="AlphaFoldDB" id="A0A6V7V066"/>
<proteinExistence type="predicted"/>
<evidence type="ECO:0000313" key="3">
    <source>
        <dbReference type="Proteomes" id="UP000580250"/>
    </source>
</evidence>
<dbReference type="Proteomes" id="UP000580250">
    <property type="component" value="Unassembled WGS sequence"/>
</dbReference>
<gene>
    <name evidence="2" type="ORF">MENT_LOCUS19665</name>
</gene>
<reference evidence="2 3" key="1">
    <citation type="submission" date="2020-08" db="EMBL/GenBank/DDBJ databases">
        <authorList>
            <person name="Koutsovoulos G."/>
            <person name="Danchin GJ E."/>
        </authorList>
    </citation>
    <scope>NUCLEOTIDE SEQUENCE [LARGE SCALE GENOMIC DNA]</scope>
</reference>
<organism evidence="2 3">
    <name type="scientific">Meloidogyne enterolobii</name>
    <name type="common">Root-knot nematode worm</name>
    <name type="synonym">Meloidogyne mayaguensis</name>
    <dbReference type="NCBI Taxonomy" id="390850"/>
    <lineage>
        <taxon>Eukaryota</taxon>
        <taxon>Metazoa</taxon>
        <taxon>Ecdysozoa</taxon>
        <taxon>Nematoda</taxon>
        <taxon>Chromadorea</taxon>
        <taxon>Rhabditida</taxon>
        <taxon>Tylenchina</taxon>
        <taxon>Tylenchomorpha</taxon>
        <taxon>Tylenchoidea</taxon>
        <taxon>Meloidogynidae</taxon>
        <taxon>Meloidogyninae</taxon>
        <taxon>Meloidogyne</taxon>
    </lineage>
</organism>
<dbReference type="EMBL" id="CAJEWN010000139">
    <property type="protein sequence ID" value="CAD2168310.1"/>
    <property type="molecule type" value="Genomic_DNA"/>
</dbReference>
<sequence length="131" mass="14712">MKDSKRKSSSLSNNEVEDSDKNTNLNEKIDKDGKDKEIEVKNSDNLNSNKEIGEFKAQSSGGTRRKFIKLSKIDFSKKFDKNDNQKQDQTSEASLDSPKFPSLSAPPLLQHPKKPRSPRGSQNKSDEANSK</sequence>
<feature type="region of interest" description="Disordered" evidence="1">
    <location>
        <begin position="1"/>
        <end position="131"/>
    </location>
</feature>
<evidence type="ECO:0000256" key="1">
    <source>
        <dbReference type="SAM" id="MobiDB-lite"/>
    </source>
</evidence>
<feature type="compositionally biased region" description="Basic and acidic residues" evidence="1">
    <location>
        <begin position="71"/>
        <end position="86"/>
    </location>
</feature>
<protein>
    <submittedName>
        <fullName evidence="2">Uncharacterized protein</fullName>
    </submittedName>
</protein>